<dbReference type="PANTHER" id="PTHR30050">
    <property type="entry name" value="CHROMOSOMAL REPLICATION INITIATOR PROTEIN DNAA"/>
    <property type="match status" value="1"/>
</dbReference>
<dbReference type="EMBL" id="JAUHLN010000001">
    <property type="protein sequence ID" value="MDN4072902.1"/>
    <property type="molecule type" value="Genomic_DNA"/>
</dbReference>
<dbReference type="SUPFAM" id="SSF52540">
    <property type="entry name" value="P-loop containing nucleoside triphosphate hydrolases"/>
    <property type="match status" value="1"/>
</dbReference>
<dbReference type="SMART" id="SM00382">
    <property type="entry name" value="AAA"/>
    <property type="match status" value="1"/>
</dbReference>
<dbReference type="CDD" id="cd00009">
    <property type="entry name" value="AAA"/>
    <property type="match status" value="1"/>
</dbReference>
<reference evidence="2" key="1">
    <citation type="submission" date="2023-06" db="EMBL/GenBank/DDBJ databases">
        <title>Draft Genome Sequences of Representative Paenibacillus Polymyxa, Bacillus cereus, Fictibacillus sp., and Brevibacillus agri Strains Isolated from Amazonian Dark Earth.</title>
        <authorList>
            <person name="Pellegrinetti T.A."/>
            <person name="Cunha I.C.M."/>
            <person name="Chaves M.G."/>
            <person name="Freitas A.S."/>
            <person name="Silva A.V.R."/>
            <person name="Tsai S.M."/>
            <person name="Mendes L.W."/>
        </authorList>
    </citation>
    <scope>NUCLEOTIDE SEQUENCE</scope>
    <source>
        <strain evidence="2">CENA-BCM004</strain>
    </source>
</reference>
<evidence type="ECO:0000313" key="3">
    <source>
        <dbReference type="Proteomes" id="UP001168694"/>
    </source>
</evidence>
<dbReference type="InterPro" id="IPR027417">
    <property type="entry name" value="P-loop_NTPase"/>
</dbReference>
<accession>A0ABT8E4Q8</accession>
<dbReference type="Proteomes" id="UP001168694">
    <property type="component" value="Unassembled WGS sequence"/>
</dbReference>
<protein>
    <submittedName>
        <fullName evidence="2">DnaA/Hda family protein</fullName>
    </submittedName>
</protein>
<keyword evidence="3" id="KW-1185">Reference proteome</keyword>
<dbReference type="Gene3D" id="3.40.50.300">
    <property type="entry name" value="P-loop containing nucleotide triphosphate hydrolases"/>
    <property type="match status" value="1"/>
</dbReference>
<dbReference type="NCBIfam" id="NF005378">
    <property type="entry name" value="PRK06921.1"/>
    <property type="match status" value="1"/>
</dbReference>
<name>A0ABT8E4Q8_9BACL</name>
<evidence type="ECO:0000259" key="1">
    <source>
        <dbReference type="SMART" id="SM00382"/>
    </source>
</evidence>
<feature type="domain" description="AAA+ ATPase" evidence="1">
    <location>
        <begin position="155"/>
        <end position="283"/>
    </location>
</feature>
<organism evidence="2 3">
    <name type="scientific">Fictibacillus terranigra</name>
    <dbReference type="NCBI Taxonomy" id="3058424"/>
    <lineage>
        <taxon>Bacteria</taxon>
        <taxon>Bacillati</taxon>
        <taxon>Bacillota</taxon>
        <taxon>Bacilli</taxon>
        <taxon>Bacillales</taxon>
        <taxon>Fictibacillaceae</taxon>
        <taxon>Fictibacillus</taxon>
    </lineage>
</organism>
<sequence>MESRLSNIIETLRQKHLQSPVAKLEGLEEEDKPNCPICKDKEIIIYRVHKDTEWHWNETLKSCVPASRVPEIDYHLGKVCSPGEAWEWHDSYSERCSCVKQKSIKNLLQSSEITEEFRKHEFNSFVTEGKDQVIKDAYQCAQEYILDFSDIRRSRTNSIALLGQPGSGKTHLLTAIANHLMVNKQVSVLYFPYVEGFDDLKDDFEELEDKMNRMKKVDVLFIDDLFKPVGRSRRIRATEWQIEKMYALINYRYLNHLPLLISSELSIDELTVVDEALGTRIYEMCKNYMVLIQGDKRRLNQRLG</sequence>
<comment type="caution">
    <text evidence="2">The sequence shown here is derived from an EMBL/GenBank/DDBJ whole genome shotgun (WGS) entry which is preliminary data.</text>
</comment>
<dbReference type="InterPro" id="IPR003593">
    <property type="entry name" value="AAA+_ATPase"/>
</dbReference>
<dbReference type="RefSeq" id="WP_290398980.1">
    <property type="nucleotide sequence ID" value="NZ_JAUHLN010000001.1"/>
</dbReference>
<dbReference type="InterPro" id="IPR013317">
    <property type="entry name" value="DnaA_dom"/>
</dbReference>
<evidence type="ECO:0000313" key="2">
    <source>
        <dbReference type="EMBL" id="MDN4072902.1"/>
    </source>
</evidence>
<gene>
    <name evidence="2" type="ORF">QYF49_07660</name>
</gene>
<proteinExistence type="predicted"/>
<dbReference type="PANTHER" id="PTHR30050:SF10">
    <property type="entry name" value="PHAGE-LIKE ELEMENT PBSX PROTEIN XKDC"/>
    <property type="match status" value="1"/>
</dbReference>
<dbReference type="Pfam" id="PF00308">
    <property type="entry name" value="Bac_DnaA"/>
    <property type="match status" value="1"/>
</dbReference>